<dbReference type="EMBL" id="CCAZ020000002">
    <property type="protein sequence ID" value="CEG09804.1"/>
    <property type="molecule type" value="Genomic_DNA"/>
</dbReference>
<accession>A0A090MV71</accession>
<dbReference type="AlphaFoldDB" id="A0A090MV71"/>
<proteinExistence type="predicted"/>
<name>A0A090MV71_AFIFE</name>
<evidence type="ECO:0008006" key="3">
    <source>
        <dbReference type="Google" id="ProtNLM"/>
    </source>
</evidence>
<protein>
    <recommendedName>
        <fullName evidence="3">Cytochrome c2</fullName>
    </recommendedName>
</protein>
<dbReference type="Proteomes" id="UP000035762">
    <property type="component" value="Unassembled WGS sequence"/>
</dbReference>
<sequence>MNIVWSPETVAKLFEVGPAAYTPGTKMPEQRINSLEDRKALTDFLARATTK</sequence>
<comment type="caution">
    <text evidence="1">The sequence shown here is derived from an EMBL/GenBank/DDBJ whole genome shotgun (WGS) entry which is preliminary data.</text>
</comment>
<evidence type="ECO:0000313" key="1">
    <source>
        <dbReference type="EMBL" id="CEG09804.1"/>
    </source>
</evidence>
<evidence type="ECO:0000313" key="2">
    <source>
        <dbReference type="Proteomes" id="UP000035762"/>
    </source>
</evidence>
<gene>
    <name evidence="1" type="ORF">BN961_03236</name>
</gene>
<dbReference type="Gene3D" id="1.10.760.10">
    <property type="entry name" value="Cytochrome c-like domain"/>
    <property type="match status" value="1"/>
</dbReference>
<dbReference type="InterPro" id="IPR036909">
    <property type="entry name" value="Cyt_c-like_dom_sf"/>
</dbReference>
<organism evidence="1 2">
    <name type="scientific">Afipia felis</name>
    <name type="common">Cat scratch disease bacillus</name>
    <dbReference type="NCBI Taxonomy" id="1035"/>
    <lineage>
        <taxon>Bacteria</taxon>
        <taxon>Pseudomonadati</taxon>
        <taxon>Pseudomonadota</taxon>
        <taxon>Alphaproteobacteria</taxon>
        <taxon>Hyphomicrobiales</taxon>
        <taxon>Nitrobacteraceae</taxon>
        <taxon>Afipia</taxon>
    </lineage>
</organism>
<reference evidence="1 2" key="1">
    <citation type="journal article" date="2014" name="Genome Announc.">
        <title>Genome Sequence of Afipia felis Strain 76713, Isolated in Hospital Water Using an Amoeba Co-Culture Procedure.</title>
        <authorList>
            <person name="Benamar S."/>
            <person name="La Scola B."/>
            <person name="Croce O."/>
        </authorList>
    </citation>
    <scope>NUCLEOTIDE SEQUENCE [LARGE SCALE GENOMIC DNA]</scope>
    <source>
        <strain evidence="1 2">76713</strain>
    </source>
</reference>
<keyword evidence="2" id="KW-1185">Reference proteome</keyword>
<dbReference type="STRING" id="1035.BN961_03236"/>
<dbReference type="GO" id="GO:0020037">
    <property type="term" value="F:heme binding"/>
    <property type="evidence" value="ECO:0007669"/>
    <property type="project" value="InterPro"/>
</dbReference>
<dbReference type="GO" id="GO:0009055">
    <property type="term" value="F:electron transfer activity"/>
    <property type="evidence" value="ECO:0007669"/>
    <property type="project" value="InterPro"/>
</dbReference>